<dbReference type="InterPro" id="IPR025558">
    <property type="entry name" value="DUF4283"/>
</dbReference>
<dbReference type="InterPro" id="IPR002156">
    <property type="entry name" value="RNaseH_domain"/>
</dbReference>
<name>A0A7J6FLQ8_CANSA</name>
<dbReference type="PANTHER" id="PTHR31286:SF183">
    <property type="entry name" value="CCHC-TYPE DOMAIN-CONTAINING PROTEIN"/>
    <property type="match status" value="1"/>
</dbReference>
<evidence type="ECO:0000259" key="3">
    <source>
        <dbReference type="Pfam" id="PF14111"/>
    </source>
</evidence>
<organism evidence="4 5">
    <name type="scientific">Cannabis sativa</name>
    <name type="common">Hemp</name>
    <name type="synonym">Marijuana</name>
    <dbReference type="NCBI Taxonomy" id="3483"/>
    <lineage>
        <taxon>Eukaryota</taxon>
        <taxon>Viridiplantae</taxon>
        <taxon>Streptophyta</taxon>
        <taxon>Embryophyta</taxon>
        <taxon>Tracheophyta</taxon>
        <taxon>Spermatophyta</taxon>
        <taxon>Magnoliopsida</taxon>
        <taxon>eudicotyledons</taxon>
        <taxon>Gunneridae</taxon>
        <taxon>Pentapetalae</taxon>
        <taxon>rosids</taxon>
        <taxon>fabids</taxon>
        <taxon>Rosales</taxon>
        <taxon>Cannabaceae</taxon>
        <taxon>Cannabis</taxon>
    </lineage>
</organism>
<sequence>MASSSYSVKDLEDDYASIQIDDEEVTELAFDLDENISQGTDDRLCIVGRFLTGRAIDFDAMRHVMASLWQPGKGMYVKELEPNRYLFQFYHELDLKRVVDGSPWTFNRVQFVFERMKPGVDPRLVVINSLDIWVQIHGLQYGSKTEQAVIGGTISGDRGKVILGKLPNKSMQKSKAIMGKEVNVGIMDTDSTIHVDHGHNGLDMEELSEVSIIDSKRRRTANGLFGGPYEGNLLLKDNPVTFGDSALPSNASPVAKSIWATNDFIVKNSVWLITREARVKIGNHQWSGFDGDLIDSGCLNPMVYDDLCVRDLMMEDGLSWNNHLVATWFRPTSAEAIFKIALPSSQPLDHLCWKNILKMHIHERLKLFLWRLVQDVLPFGSKMASIFGSNIGRCMLCGSEEMDVVSHFVLGCDVTRSLWFSSPWGLRIQSFNLGGGRELVSWLLEPRFLVDCGGKVLNENDIFHNNGALCLAEVRKAIDRSFAEHKPLLKAGCDIESNQRAICAVRWALTRPVRMRCYVDFASAGEIFAAATSKVRVHSVVQGELEAVRFGLNMAVLLEVDVGTFFSDNQTFVKALAEESSPLWQLHFSFDNVLRTADIRNVAFCWIPQMNNKAAHALARWGLSHSCNGLLNFWEVSPHVLTKLLVPV</sequence>
<evidence type="ECO:0008006" key="6">
    <source>
        <dbReference type="Google" id="ProtNLM"/>
    </source>
</evidence>
<dbReference type="AlphaFoldDB" id="A0A7J6FLQ8"/>
<dbReference type="Pfam" id="PF13966">
    <property type="entry name" value="zf-RVT"/>
    <property type="match status" value="1"/>
</dbReference>
<dbReference type="Proteomes" id="UP000525078">
    <property type="component" value="Unassembled WGS sequence"/>
</dbReference>
<dbReference type="SUPFAM" id="SSF53098">
    <property type="entry name" value="Ribonuclease H-like"/>
    <property type="match status" value="1"/>
</dbReference>
<dbReference type="InterPro" id="IPR040256">
    <property type="entry name" value="At4g02000-like"/>
</dbReference>
<protein>
    <recommendedName>
        <fullName evidence="6">DUF4283 domain-containing protein</fullName>
    </recommendedName>
</protein>
<evidence type="ECO:0000313" key="4">
    <source>
        <dbReference type="EMBL" id="KAF4371651.1"/>
    </source>
</evidence>
<feature type="domain" description="DUF4283" evidence="3">
    <location>
        <begin position="43"/>
        <end position="122"/>
    </location>
</feature>
<evidence type="ECO:0000259" key="1">
    <source>
        <dbReference type="Pfam" id="PF13456"/>
    </source>
</evidence>
<dbReference type="GO" id="GO:0003676">
    <property type="term" value="F:nucleic acid binding"/>
    <property type="evidence" value="ECO:0007669"/>
    <property type="project" value="InterPro"/>
</dbReference>
<dbReference type="Gene3D" id="3.30.420.10">
    <property type="entry name" value="Ribonuclease H-like superfamily/Ribonuclease H"/>
    <property type="match status" value="1"/>
</dbReference>
<dbReference type="GO" id="GO:0004523">
    <property type="term" value="F:RNA-DNA hybrid ribonuclease activity"/>
    <property type="evidence" value="ECO:0007669"/>
    <property type="project" value="InterPro"/>
</dbReference>
<evidence type="ECO:0000259" key="2">
    <source>
        <dbReference type="Pfam" id="PF13966"/>
    </source>
</evidence>
<feature type="domain" description="Reverse transcriptase zinc-binding" evidence="2">
    <location>
        <begin position="351"/>
        <end position="419"/>
    </location>
</feature>
<accession>A0A7J6FLQ8</accession>
<reference evidence="4 5" key="1">
    <citation type="journal article" date="2020" name="bioRxiv">
        <title>Sequence and annotation of 42 cannabis genomes reveals extensive copy number variation in cannabinoid synthesis and pathogen resistance genes.</title>
        <authorList>
            <person name="Mckernan K.J."/>
            <person name="Helbert Y."/>
            <person name="Kane L.T."/>
            <person name="Ebling H."/>
            <person name="Zhang L."/>
            <person name="Liu B."/>
            <person name="Eaton Z."/>
            <person name="Mclaughlin S."/>
            <person name="Kingan S."/>
            <person name="Baybayan P."/>
            <person name="Concepcion G."/>
            <person name="Jordan M."/>
            <person name="Riva A."/>
            <person name="Barbazuk W."/>
            <person name="Harkins T."/>
        </authorList>
    </citation>
    <scope>NUCLEOTIDE SEQUENCE [LARGE SCALE GENOMIC DNA]</scope>
    <source>
        <strain evidence="5">cv. Jamaican Lion 4</strain>
        <tissue evidence="4">Leaf</tissue>
    </source>
</reference>
<dbReference type="InterPro" id="IPR036397">
    <property type="entry name" value="RNaseH_sf"/>
</dbReference>
<comment type="caution">
    <text evidence="4">The sequence shown here is derived from an EMBL/GenBank/DDBJ whole genome shotgun (WGS) entry which is preliminary data.</text>
</comment>
<dbReference type="InterPro" id="IPR026960">
    <property type="entry name" value="RVT-Znf"/>
</dbReference>
<feature type="domain" description="RNase H type-1" evidence="1">
    <location>
        <begin position="525"/>
        <end position="621"/>
    </location>
</feature>
<dbReference type="PANTHER" id="PTHR31286">
    <property type="entry name" value="GLYCINE-RICH CELL WALL STRUCTURAL PROTEIN 1.8-LIKE"/>
    <property type="match status" value="1"/>
</dbReference>
<gene>
    <name evidence="4" type="ORF">F8388_008591</name>
</gene>
<dbReference type="InterPro" id="IPR012337">
    <property type="entry name" value="RNaseH-like_sf"/>
</dbReference>
<dbReference type="EMBL" id="JAATIP010000109">
    <property type="protein sequence ID" value="KAF4371651.1"/>
    <property type="molecule type" value="Genomic_DNA"/>
</dbReference>
<dbReference type="Pfam" id="PF13456">
    <property type="entry name" value="RVT_3"/>
    <property type="match status" value="1"/>
</dbReference>
<evidence type="ECO:0000313" key="5">
    <source>
        <dbReference type="Proteomes" id="UP000525078"/>
    </source>
</evidence>
<dbReference type="Pfam" id="PF14111">
    <property type="entry name" value="DUF4283"/>
    <property type="match status" value="1"/>
</dbReference>
<proteinExistence type="predicted"/>